<reference evidence="7 8" key="1">
    <citation type="submission" date="2014-08" db="EMBL/GenBank/DDBJ databases">
        <authorList>
            <person name="Moulin Lionel"/>
        </authorList>
    </citation>
    <scope>NUCLEOTIDE SEQUENCE [LARGE SCALE GENOMIC DNA]</scope>
</reference>
<dbReference type="SUPFAM" id="SSF52540">
    <property type="entry name" value="P-loop containing nucleoside triphosphate hydrolases"/>
    <property type="match status" value="1"/>
</dbReference>
<feature type="domain" description="ABC transporter" evidence="6">
    <location>
        <begin position="18"/>
        <end position="268"/>
    </location>
</feature>
<evidence type="ECO:0000256" key="1">
    <source>
        <dbReference type="ARBA" id="ARBA00004417"/>
    </source>
</evidence>
<dbReference type="CDD" id="cd03257">
    <property type="entry name" value="ABC_NikE_OppD_transporters"/>
    <property type="match status" value="1"/>
</dbReference>
<proteinExistence type="inferred from homology"/>
<dbReference type="GO" id="GO:0005886">
    <property type="term" value="C:plasma membrane"/>
    <property type="evidence" value="ECO:0007669"/>
    <property type="project" value="UniProtKB-SubCell"/>
</dbReference>
<keyword evidence="4" id="KW-0547">Nucleotide-binding</keyword>
<evidence type="ECO:0000256" key="5">
    <source>
        <dbReference type="ARBA" id="ARBA00022840"/>
    </source>
</evidence>
<dbReference type="InterPro" id="IPR003439">
    <property type="entry name" value="ABC_transporter-like_ATP-bd"/>
</dbReference>
<dbReference type="InterPro" id="IPR013563">
    <property type="entry name" value="Oligopep_ABC_C"/>
</dbReference>
<dbReference type="EMBL" id="CCNB01000044">
    <property type="protein sequence ID" value="CDX45371.1"/>
    <property type="molecule type" value="Genomic_DNA"/>
</dbReference>
<keyword evidence="5 7" id="KW-0067">ATP-binding</keyword>
<dbReference type="GO" id="GO:0005524">
    <property type="term" value="F:ATP binding"/>
    <property type="evidence" value="ECO:0007669"/>
    <property type="project" value="UniProtKB-KW"/>
</dbReference>
<dbReference type="InterPro" id="IPR003593">
    <property type="entry name" value="AAA+_ATPase"/>
</dbReference>
<dbReference type="InterPro" id="IPR017871">
    <property type="entry name" value="ABC_transporter-like_CS"/>
</dbReference>
<dbReference type="Pfam" id="PF00005">
    <property type="entry name" value="ABC_tran"/>
    <property type="match status" value="1"/>
</dbReference>
<dbReference type="PROSITE" id="PS00211">
    <property type="entry name" value="ABC_TRANSPORTER_1"/>
    <property type="match status" value="1"/>
</dbReference>
<dbReference type="Gene3D" id="3.40.50.300">
    <property type="entry name" value="P-loop containing nucleotide triphosphate hydrolases"/>
    <property type="match status" value="1"/>
</dbReference>
<evidence type="ECO:0000256" key="3">
    <source>
        <dbReference type="ARBA" id="ARBA00022448"/>
    </source>
</evidence>
<dbReference type="GO" id="GO:0015833">
    <property type="term" value="P:peptide transport"/>
    <property type="evidence" value="ECO:0007669"/>
    <property type="project" value="InterPro"/>
</dbReference>
<comment type="similarity">
    <text evidence="2">Belongs to the ABC transporter superfamily.</text>
</comment>
<dbReference type="PANTHER" id="PTHR43776">
    <property type="entry name" value="TRANSPORT ATP-BINDING PROTEIN"/>
    <property type="match status" value="1"/>
</dbReference>
<gene>
    <name evidence="7" type="primary">oppF</name>
    <name evidence="7" type="ORF">MPLDJ20_70148</name>
</gene>
<evidence type="ECO:0000313" key="7">
    <source>
        <dbReference type="EMBL" id="CDX45371.1"/>
    </source>
</evidence>
<keyword evidence="3" id="KW-0813">Transport</keyword>
<evidence type="ECO:0000256" key="4">
    <source>
        <dbReference type="ARBA" id="ARBA00022741"/>
    </source>
</evidence>
<sequence>MAEVSNPAADGVAPGAALSVRNLSKVFPILGGSLVRREVAQLKAVTDISFDLDPGETLGLVGESGCGKSTLGRCLLRLIEPTSGSVTLNGTDIVSLGAEQMRRMRRHLQLVFQDPYGSLHPRMRVEDSVAEPLRITTMSRSQRRERVLEMLDLVSLSAAHGRRYPHQLSGGQRQRVVIARALALKPEVLVLDEPVSALDVSVQAGVLNLLQEIQEKMRTAYVFIAHDLSVVRHISHKVAVMYLGRFVEVAPAEQLYARPLHPYSQALMSAVPIADPDLERGRKQILLKGDVPSPINPPSGCPFRTRCFKAQARCAEAEPPLAEVEPGHLAACHFPGPTDIGQAA</sequence>
<accession>A0A090FUS3</accession>
<dbReference type="SMART" id="SM00382">
    <property type="entry name" value="AAA"/>
    <property type="match status" value="1"/>
</dbReference>
<dbReference type="FunFam" id="3.40.50.300:FF:000016">
    <property type="entry name" value="Oligopeptide ABC transporter ATP-binding component"/>
    <property type="match status" value="1"/>
</dbReference>
<dbReference type="GeneID" id="31893373"/>
<dbReference type="Proteomes" id="UP000046373">
    <property type="component" value="Unassembled WGS sequence"/>
</dbReference>
<protein>
    <submittedName>
        <fullName evidence="7">Oligopeptide transporter subunit ATP-binding component of ABC superfamily</fullName>
    </submittedName>
</protein>
<dbReference type="PANTHER" id="PTHR43776:SF7">
    <property type="entry name" value="D,D-DIPEPTIDE TRANSPORT ATP-BINDING PROTEIN DDPF-RELATED"/>
    <property type="match status" value="1"/>
</dbReference>
<dbReference type="GO" id="GO:0016887">
    <property type="term" value="F:ATP hydrolysis activity"/>
    <property type="evidence" value="ECO:0007669"/>
    <property type="project" value="InterPro"/>
</dbReference>
<organism evidence="7 8">
    <name type="scientific">Mesorhizobium plurifarium</name>
    <dbReference type="NCBI Taxonomy" id="69974"/>
    <lineage>
        <taxon>Bacteria</taxon>
        <taxon>Pseudomonadati</taxon>
        <taxon>Pseudomonadota</taxon>
        <taxon>Alphaproteobacteria</taxon>
        <taxon>Hyphomicrobiales</taxon>
        <taxon>Phyllobacteriaceae</taxon>
        <taxon>Mesorhizobium</taxon>
    </lineage>
</organism>
<dbReference type="NCBIfam" id="TIGR01727">
    <property type="entry name" value="oligo_HPY"/>
    <property type="match status" value="1"/>
</dbReference>
<evidence type="ECO:0000259" key="6">
    <source>
        <dbReference type="PROSITE" id="PS50893"/>
    </source>
</evidence>
<dbReference type="Pfam" id="PF08352">
    <property type="entry name" value="oligo_HPY"/>
    <property type="match status" value="1"/>
</dbReference>
<dbReference type="GO" id="GO:0055085">
    <property type="term" value="P:transmembrane transport"/>
    <property type="evidence" value="ECO:0007669"/>
    <property type="project" value="UniProtKB-ARBA"/>
</dbReference>
<dbReference type="PROSITE" id="PS50893">
    <property type="entry name" value="ABC_TRANSPORTER_2"/>
    <property type="match status" value="1"/>
</dbReference>
<dbReference type="AlphaFoldDB" id="A0A090FUS3"/>
<comment type="subcellular location">
    <subcellularLocation>
        <location evidence="1">Cell inner membrane</location>
        <topology evidence="1">Peripheral membrane protein</topology>
    </subcellularLocation>
</comment>
<dbReference type="InterPro" id="IPR050319">
    <property type="entry name" value="ABC_transp_ATP-bind"/>
</dbReference>
<name>A0A090FUS3_MESPL</name>
<evidence type="ECO:0000313" key="8">
    <source>
        <dbReference type="Proteomes" id="UP000046373"/>
    </source>
</evidence>
<evidence type="ECO:0000256" key="2">
    <source>
        <dbReference type="ARBA" id="ARBA00005417"/>
    </source>
</evidence>
<dbReference type="InterPro" id="IPR027417">
    <property type="entry name" value="P-loop_NTPase"/>
</dbReference>